<dbReference type="Proteomes" id="UP001176941">
    <property type="component" value="Chromosome 34"/>
</dbReference>
<evidence type="ECO:0000313" key="2">
    <source>
        <dbReference type="Proteomes" id="UP001176941"/>
    </source>
</evidence>
<name>A0ABN8ZL98_RANTA</name>
<reference evidence="1" key="1">
    <citation type="submission" date="2023-04" db="EMBL/GenBank/DDBJ databases">
        <authorList>
            <consortium name="ELIXIR-Norway"/>
        </authorList>
    </citation>
    <scope>NUCLEOTIDE SEQUENCE [LARGE SCALE GENOMIC DNA]</scope>
</reference>
<dbReference type="EMBL" id="OX460345">
    <property type="protein sequence ID" value="CAI9173726.1"/>
    <property type="molecule type" value="Genomic_DNA"/>
</dbReference>
<sequence>MCLLYCVSADLCSSNTGQLYILGQHLTFCLQTLSRAPDVWTVAWEDSVGEETPVDAVLGAASWQGLLTSMGWEDWTSGCLHVHPGSPKLLVVSLWAHRTTWGPGVQAGDGWNDHAEFTWPLGTSSS</sequence>
<gene>
    <name evidence="1" type="ORF">MRATA1EN1_LOCUS22688</name>
</gene>
<organism evidence="1 2">
    <name type="scientific">Rangifer tarandus platyrhynchus</name>
    <name type="common">Svalbard reindeer</name>
    <dbReference type="NCBI Taxonomy" id="3082113"/>
    <lineage>
        <taxon>Eukaryota</taxon>
        <taxon>Metazoa</taxon>
        <taxon>Chordata</taxon>
        <taxon>Craniata</taxon>
        <taxon>Vertebrata</taxon>
        <taxon>Euteleostomi</taxon>
        <taxon>Mammalia</taxon>
        <taxon>Eutheria</taxon>
        <taxon>Laurasiatheria</taxon>
        <taxon>Artiodactyla</taxon>
        <taxon>Ruminantia</taxon>
        <taxon>Pecora</taxon>
        <taxon>Cervidae</taxon>
        <taxon>Odocoileinae</taxon>
        <taxon>Rangifer</taxon>
    </lineage>
</organism>
<protein>
    <submittedName>
        <fullName evidence="1">Uncharacterized protein</fullName>
    </submittedName>
</protein>
<keyword evidence="2" id="KW-1185">Reference proteome</keyword>
<proteinExistence type="predicted"/>
<evidence type="ECO:0000313" key="1">
    <source>
        <dbReference type="EMBL" id="CAI9173726.1"/>
    </source>
</evidence>
<accession>A0ABN8ZL98</accession>